<dbReference type="SUPFAM" id="SSF49313">
    <property type="entry name" value="Cadherin-like"/>
    <property type="match status" value="1"/>
</dbReference>
<accession>A0A6N4R0V9</accession>
<evidence type="ECO:0000313" key="4">
    <source>
        <dbReference type="Proteomes" id="UP000320948"/>
    </source>
</evidence>
<sequence length="256" mass="25808">MSMRFTLTLLAVFLLPLAAHAACTSPAGNAGEVVFSTTAKTMQYCNGTNWVNTGASNPAATQSGCTSPTGPAGAVVYNGSLGVIQFCNGQNWVNTACASNRTPGGSGCGGKPAGAIQYVGGSVNELQFCDSTNWVTMGWGCSGSGGSSTPADTTPPVWQTAATLPETEAGSGVPYSVTFTATDAVSSVTYSQDAPMSPAVPPGMAFNLASRTLSGTPNYGTEGTYTLILTATDASGNAITRTFTLKINPNSAPGPE</sequence>
<dbReference type="Gene3D" id="2.60.40.10">
    <property type="entry name" value="Immunoglobulins"/>
    <property type="match status" value="1"/>
</dbReference>
<dbReference type="InterPro" id="IPR015919">
    <property type="entry name" value="Cadherin-like_sf"/>
</dbReference>
<evidence type="ECO:0000256" key="1">
    <source>
        <dbReference type="SAM" id="SignalP"/>
    </source>
</evidence>
<dbReference type="SMART" id="SM00736">
    <property type="entry name" value="CADG"/>
    <property type="match status" value="1"/>
</dbReference>
<dbReference type="InterPro" id="IPR013783">
    <property type="entry name" value="Ig-like_fold"/>
</dbReference>
<dbReference type="Pfam" id="PF05345">
    <property type="entry name" value="He_PIG"/>
    <property type="match status" value="1"/>
</dbReference>
<name>A0A6N4R0V9_BLAVI</name>
<organism evidence="3 4">
    <name type="scientific">Blastochloris viridis</name>
    <name type="common">Rhodopseudomonas viridis</name>
    <dbReference type="NCBI Taxonomy" id="1079"/>
    <lineage>
        <taxon>Bacteria</taxon>
        <taxon>Pseudomonadati</taxon>
        <taxon>Pseudomonadota</taxon>
        <taxon>Alphaproteobacteria</taxon>
        <taxon>Hyphomicrobiales</taxon>
        <taxon>Blastochloridaceae</taxon>
        <taxon>Blastochloris</taxon>
    </lineage>
</organism>
<dbReference type="EMBL" id="VAFM01000002">
    <property type="protein sequence ID" value="TKW60812.1"/>
    <property type="molecule type" value="Genomic_DNA"/>
</dbReference>
<evidence type="ECO:0000259" key="2">
    <source>
        <dbReference type="SMART" id="SM00736"/>
    </source>
</evidence>
<proteinExistence type="predicted"/>
<feature type="domain" description="Dystroglycan-type cadherin-like" evidence="2">
    <location>
        <begin position="159"/>
        <end position="253"/>
    </location>
</feature>
<reference evidence="3 4" key="1">
    <citation type="journal article" date="2017" name="Nat. Commun.">
        <title>In situ click chemistry generation of cyclooxygenase-2 inhibitors.</title>
        <authorList>
            <person name="Bhardwaj A."/>
            <person name="Kaur J."/>
            <person name="Wuest M."/>
            <person name="Wuest F."/>
        </authorList>
    </citation>
    <scope>NUCLEOTIDE SEQUENCE [LARGE SCALE GENOMIC DNA]</scope>
    <source>
        <strain evidence="3">S2_018_000_R2_106</strain>
    </source>
</reference>
<protein>
    <recommendedName>
        <fullName evidence="2">Dystroglycan-type cadherin-like domain-containing protein</fullName>
    </recommendedName>
</protein>
<gene>
    <name evidence="3" type="ORF">DI628_07945</name>
</gene>
<dbReference type="GO" id="GO:0016020">
    <property type="term" value="C:membrane"/>
    <property type="evidence" value="ECO:0007669"/>
    <property type="project" value="InterPro"/>
</dbReference>
<comment type="caution">
    <text evidence="3">The sequence shown here is derived from an EMBL/GenBank/DDBJ whole genome shotgun (WGS) entry which is preliminary data.</text>
</comment>
<keyword evidence="1" id="KW-0732">Signal</keyword>
<dbReference type="GO" id="GO:0005509">
    <property type="term" value="F:calcium ion binding"/>
    <property type="evidence" value="ECO:0007669"/>
    <property type="project" value="InterPro"/>
</dbReference>
<dbReference type="Proteomes" id="UP000320948">
    <property type="component" value="Unassembled WGS sequence"/>
</dbReference>
<evidence type="ECO:0000313" key="3">
    <source>
        <dbReference type="EMBL" id="TKW60812.1"/>
    </source>
</evidence>
<feature type="chain" id="PRO_5027011735" description="Dystroglycan-type cadherin-like domain-containing protein" evidence="1">
    <location>
        <begin position="22"/>
        <end position="256"/>
    </location>
</feature>
<feature type="signal peptide" evidence="1">
    <location>
        <begin position="1"/>
        <end position="21"/>
    </location>
</feature>
<dbReference type="AlphaFoldDB" id="A0A6N4R0V9"/>
<dbReference type="InterPro" id="IPR006644">
    <property type="entry name" value="Cadg"/>
</dbReference>